<dbReference type="Pfam" id="PF24894">
    <property type="entry name" value="Hexapep_GlmU"/>
    <property type="match status" value="1"/>
</dbReference>
<accession>A0A9D1W5U2</accession>
<dbReference type="Proteomes" id="UP000886780">
    <property type="component" value="Unassembled WGS sequence"/>
</dbReference>
<dbReference type="PANTHER" id="PTHR43523">
    <property type="entry name" value="GLUCOSE-1-PHOSPHATE ADENYLYLTRANSFERASE-RELATED"/>
    <property type="match status" value="1"/>
</dbReference>
<dbReference type="NCBIfam" id="TIGR02092">
    <property type="entry name" value="glgD"/>
    <property type="match status" value="1"/>
</dbReference>
<reference evidence="5" key="1">
    <citation type="journal article" date="2021" name="PeerJ">
        <title>Extensive microbial diversity within the chicken gut microbiome revealed by metagenomics and culture.</title>
        <authorList>
            <person name="Gilroy R."/>
            <person name="Ravi A."/>
            <person name="Getino M."/>
            <person name="Pursley I."/>
            <person name="Horton D.L."/>
            <person name="Alikhan N.F."/>
            <person name="Baker D."/>
            <person name="Gharbi K."/>
            <person name="Hall N."/>
            <person name="Watson M."/>
            <person name="Adriaenssens E.M."/>
            <person name="Foster-Nyarko E."/>
            <person name="Jarju S."/>
            <person name="Secka A."/>
            <person name="Antonio M."/>
            <person name="Oren A."/>
            <person name="Chaudhuri R.R."/>
            <person name="La Ragione R."/>
            <person name="Hildebrand F."/>
            <person name="Pallen M.J."/>
        </authorList>
    </citation>
    <scope>NUCLEOTIDE SEQUENCE</scope>
    <source>
        <strain evidence="5">ChiGjej4B4-12881</strain>
    </source>
</reference>
<dbReference type="InterPro" id="IPR011004">
    <property type="entry name" value="Trimer_LpxA-like_sf"/>
</dbReference>
<dbReference type="SUPFAM" id="SSF51161">
    <property type="entry name" value="Trimeric LpxA-like enzymes"/>
    <property type="match status" value="1"/>
</dbReference>
<name>A0A9D1W5U2_9FIRM</name>
<organism evidence="5 6">
    <name type="scientific">Candidatus Lachnoclostridium stercoripullorum</name>
    <dbReference type="NCBI Taxonomy" id="2838635"/>
    <lineage>
        <taxon>Bacteria</taxon>
        <taxon>Bacillati</taxon>
        <taxon>Bacillota</taxon>
        <taxon>Clostridia</taxon>
        <taxon>Lachnospirales</taxon>
        <taxon>Lachnospiraceae</taxon>
    </lineage>
</organism>
<feature type="domain" description="Nucleotidyl transferase" evidence="3">
    <location>
        <begin position="33"/>
        <end position="156"/>
    </location>
</feature>
<dbReference type="Gene3D" id="2.160.10.10">
    <property type="entry name" value="Hexapeptide repeat proteins"/>
    <property type="match status" value="1"/>
</dbReference>
<evidence type="ECO:0000313" key="5">
    <source>
        <dbReference type="EMBL" id="HIX52887.1"/>
    </source>
</evidence>
<dbReference type="EMBL" id="DXEU01000156">
    <property type="protein sequence ID" value="HIX52887.1"/>
    <property type="molecule type" value="Genomic_DNA"/>
</dbReference>
<proteinExistence type="inferred from homology"/>
<dbReference type="Pfam" id="PF00483">
    <property type="entry name" value="NTP_transferase"/>
    <property type="match status" value="1"/>
</dbReference>
<dbReference type="AlphaFoldDB" id="A0A9D1W5U2"/>
<dbReference type="InterPro" id="IPR011831">
    <property type="entry name" value="ADP-Glc_PPase"/>
</dbReference>
<keyword evidence="5" id="KW-0808">Transferase</keyword>
<dbReference type="EC" id="2.7.7.27" evidence="5"/>
<dbReference type="InterPro" id="IPR056818">
    <property type="entry name" value="GlmU/GlgC-like_hexapep"/>
</dbReference>
<dbReference type="InterPro" id="IPR005835">
    <property type="entry name" value="NTP_transferase_dom"/>
</dbReference>
<reference evidence="5" key="2">
    <citation type="submission" date="2021-04" db="EMBL/GenBank/DDBJ databases">
        <authorList>
            <person name="Gilroy R."/>
        </authorList>
    </citation>
    <scope>NUCLEOTIDE SEQUENCE</scope>
    <source>
        <strain evidence="5">ChiGjej4B4-12881</strain>
    </source>
</reference>
<dbReference type="InterPro" id="IPR029044">
    <property type="entry name" value="Nucleotide-diphossugar_trans"/>
</dbReference>
<gene>
    <name evidence="5" type="primary">glgD</name>
    <name evidence="5" type="ORF">IAA28_08805</name>
</gene>
<protein>
    <submittedName>
        <fullName evidence="5">Glucose-1-phosphate adenylyltransferase subunit GlgD</fullName>
        <ecNumber evidence="5">2.7.7.27</ecNumber>
    </submittedName>
</protein>
<evidence type="ECO:0000313" key="6">
    <source>
        <dbReference type="Proteomes" id="UP000886780"/>
    </source>
</evidence>
<evidence type="ECO:0000256" key="1">
    <source>
        <dbReference type="ARBA" id="ARBA00010443"/>
    </source>
</evidence>
<comment type="similarity">
    <text evidence="1">Belongs to the bacterial/plant glucose-1-phosphate adenylyltransferase family.</text>
</comment>
<feature type="domain" description="Glucose-1-phosphate adenylyltransferase/Bifunctional protein GlmU-like C-terminal hexapeptide" evidence="4">
    <location>
        <begin position="298"/>
        <end position="364"/>
    </location>
</feature>
<dbReference type="CDD" id="cd04651">
    <property type="entry name" value="LbH_G1P_AT_C"/>
    <property type="match status" value="1"/>
</dbReference>
<comment type="caution">
    <text evidence="5">The sequence shown here is derived from an EMBL/GenBank/DDBJ whole genome shotgun (WGS) entry which is preliminary data.</text>
</comment>
<evidence type="ECO:0000256" key="2">
    <source>
        <dbReference type="ARBA" id="ARBA00023056"/>
    </source>
</evidence>
<dbReference type="PANTHER" id="PTHR43523:SF6">
    <property type="entry name" value="GLYCOGEN BIOSYNTHESIS PROTEIN GLGD"/>
    <property type="match status" value="1"/>
</dbReference>
<sequence length="381" mass="42429">MVNSNVEALGIIFPNSHDSLVPELVGERLMASIPFAGRYRMIDFVLSSMVNSGIGNVSIVVRKNYHSLMDHLGSGREWDLTRKNGGLNIFPPYAEKGIKVYNGRVEGLVTILGFLRAQKEKYVVMSDTDIAGNFDFGAMIDAHIASKADITVVYTQEKLPATALAADEESQDLYYTFNVNDDGRIVGMEINSKDTGLTNFGMDIYIMEREFLIQQISYAYTHGYVNFGRDIILRQLDTLNVQGYRYDGYIAQITGLKGYFDENMRLLDDENLNALFSPSAIYTKIRDDNPTRYITGSKVENIMAADGCVIEGEVENSVLFRGVKVAKGAKVRNCVLMQDTVVEAGADIEYLVTDKNVVITEGKELKGTDTFPVYVAKNQKV</sequence>
<dbReference type="SUPFAM" id="SSF53448">
    <property type="entry name" value="Nucleotide-diphospho-sugar transferases"/>
    <property type="match status" value="1"/>
</dbReference>
<dbReference type="InterPro" id="IPR011832">
    <property type="entry name" value="GlgDAde_trans"/>
</dbReference>
<dbReference type="Gene3D" id="3.90.550.10">
    <property type="entry name" value="Spore Coat Polysaccharide Biosynthesis Protein SpsA, Chain A"/>
    <property type="match status" value="1"/>
</dbReference>
<dbReference type="GO" id="GO:0008878">
    <property type="term" value="F:glucose-1-phosphate adenylyltransferase activity"/>
    <property type="evidence" value="ECO:0007669"/>
    <property type="project" value="UniProtKB-EC"/>
</dbReference>
<keyword evidence="5" id="KW-0548">Nucleotidyltransferase</keyword>
<evidence type="ECO:0000259" key="4">
    <source>
        <dbReference type="Pfam" id="PF24894"/>
    </source>
</evidence>
<evidence type="ECO:0000259" key="3">
    <source>
        <dbReference type="Pfam" id="PF00483"/>
    </source>
</evidence>
<keyword evidence="2" id="KW-0320">Glycogen biosynthesis</keyword>
<dbReference type="CDD" id="cd02508">
    <property type="entry name" value="ADP_Glucose_PP"/>
    <property type="match status" value="1"/>
</dbReference>
<dbReference type="GO" id="GO:0005978">
    <property type="term" value="P:glycogen biosynthetic process"/>
    <property type="evidence" value="ECO:0007669"/>
    <property type="project" value="UniProtKB-KW"/>
</dbReference>